<dbReference type="Proteomes" id="UP000199695">
    <property type="component" value="Unassembled WGS sequence"/>
</dbReference>
<keyword evidence="3" id="KW-1185">Reference proteome</keyword>
<dbReference type="Gene3D" id="3.30.1340.10">
    <property type="entry name" value="HPr-like"/>
    <property type="match status" value="1"/>
</dbReference>
<protein>
    <submittedName>
        <fullName evidence="2">Phosphocarrier protein</fullName>
    </submittedName>
</protein>
<dbReference type="PROSITE" id="PS00589">
    <property type="entry name" value="PTS_HPR_SER"/>
    <property type="match status" value="1"/>
</dbReference>
<name>A0A1H8C6E6_9BACL</name>
<proteinExistence type="predicted"/>
<dbReference type="EMBL" id="FOCQ01000003">
    <property type="protein sequence ID" value="SEM90645.1"/>
    <property type="molecule type" value="Genomic_DNA"/>
</dbReference>
<evidence type="ECO:0000313" key="2">
    <source>
        <dbReference type="EMBL" id="SEM90645.1"/>
    </source>
</evidence>
<organism evidence="2 3">
    <name type="scientific">Lihuaxuella thermophila</name>
    <dbReference type="NCBI Taxonomy" id="1173111"/>
    <lineage>
        <taxon>Bacteria</taxon>
        <taxon>Bacillati</taxon>
        <taxon>Bacillota</taxon>
        <taxon>Bacilli</taxon>
        <taxon>Bacillales</taxon>
        <taxon>Thermoactinomycetaceae</taxon>
        <taxon>Lihuaxuella</taxon>
    </lineage>
</organism>
<dbReference type="PROSITE" id="PS51350">
    <property type="entry name" value="PTS_HPR_DOM"/>
    <property type="match status" value="1"/>
</dbReference>
<sequence length="96" mass="10472">MMELTSPCKIPQKIDLTKVLRFVETADQFNSYIVIETNDTTINAKSVLGMCMLASGFINGPALLRTYGADADLALEQLKKLFAEGFGVDSEADQGH</sequence>
<evidence type="ECO:0000259" key="1">
    <source>
        <dbReference type="PROSITE" id="PS51350"/>
    </source>
</evidence>
<dbReference type="Pfam" id="PF00381">
    <property type="entry name" value="PTS-HPr"/>
    <property type="match status" value="1"/>
</dbReference>
<gene>
    <name evidence="2" type="ORF">SAMN05444955_103101</name>
</gene>
<dbReference type="OrthoDB" id="2990896at2"/>
<dbReference type="InterPro" id="IPR035895">
    <property type="entry name" value="HPr-like_sf"/>
</dbReference>
<dbReference type="AlphaFoldDB" id="A0A1H8C6E6"/>
<reference evidence="2 3" key="1">
    <citation type="submission" date="2016-10" db="EMBL/GenBank/DDBJ databases">
        <authorList>
            <person name="de Groot N.N."/>
        </authorList>
    </citation>
    <scope>NUCLEOTIDE SEQUENCE [LARGE SCALE GENOMIC DNA]</scope>
    <source>
        <strain evidence="2 3">DSM 46701</strain>
    </source>
</reference>
<feature type="domain" description="HPr" evidence="1">
    <location>
        <begin position="1"/>
        <end position="89"/>
    </location>
</feature>
<dbReference type="InterPro" id="IPR002114">
    <property type="entry name" value="PTS_HPr_Ser_P_site"/>
</dbReference>
<accession>A0A1H8C6E6</accession>
<evidence type="ECO:0000313" key="3">
    <source>
        <dbReference type="Proteomes" id="UP000199695"/>
    </source>
</evidence>
<dbReference type="SUPFAM" id="SSF55594">
    <property type="entry name" value="HPr-like"/>
    <property type="match status" value="1"/>
</dbReference>
<dbReference type="STRING" id="1173111.SAMN05444955_103101"/>
<dbReference type="InterPro" id="IPR000032">
    <property type="entry name" value="HPr-like"/>
</dbReference>
<dbReference type="RefSeq" id="WP_089965633.1">
    <property type="nucleotide sequence ID" value="NZ_FOCQ01000003.1"/>
</dbReference>